<dbReference type="PANTHER" id="PTHR38662:SF1">
    <property type="entry name" value="COBALT TRANSPORT PROTEIN CBIN"/>
    <property type="match status" value="1"/>
</dbReference>
<name>A0A3B7MCT8_9CYAN</name>
<comment type="subunit">
    <text evidence="10">Forms an energy-coupling factor (ECF) transporter complex composed of an ATP-binding protein (A component, CbiO), a transmembrane protein (T component, CbiQ) and 2 possible substrate-capture proteins (S components, CbiM and CbiN) of unknown stoichimetry.</text>
</comment>
<keyword evidence="6 10" id="KW-1133">Transmembrane helix</keyword>
<proteinExistence type="inferred from homology"/>
<dbReference type="RefSeq" id="WP_181496049.1">
    <property type="nucleotide sequence ID" value="NZ_CP032152.1"/>
</dbReference>
<dbReference type="EMBL" id="CP032152">
    <property type="protein sequence ID" value="AXY67415.1"/>
    <property type="molecule type" value="Genomic_DNA"/>
</dbReference>
<keyword evidence="7 10" id="KW-0406">Ion transport</keyword>
<evidence type="ECO:0000256" key="9">
    <source>
        <dbReference type="ARBA" id="ARBA00023285"/>
    </source>
</evidence>
<evidence type="ECO:0000256" key="6">
    <source>
        <dbReference type="ARBA" id="ARBA00022989"/>
    </source>
</evidence>
<dbReference type="UniPathway" id="UPA00148"/>
<dbReference type="NCBIfam" id="NF002780">
    <property type="entry name" value="PRK02898.1"/>
    <property type="match status" value="1"/>
</dbReference>
<sequence length="99" mass="10684">MNKKTVAFLLGGAILLSTLPLLLVKGDFEGADAKAQALVREVSPNYEPWVEPVFEPPSGEVESLLFALQAALGAGVMGFILGQYRERHRQKAASKSQQS</sequence>
<keyword evidence="8 10" id="KW-0472">Membrane</keyword>
<dbReference type="GO" id="GO:0009236">
    <property type="term" value="P:cobalamin biosynthetic process"/>
    <property type="evidence" value="ECO:0007669"/>
    <property type="project" value="UniProtKB-UniRule"/>
</dbReference>
<keyword evidence="3 10" id="KW-1003">Cell membrane</keyword>
<comment type="function">
    <text evidence="10">Part of the energy-coupling factor (ECF) transporter complex CbiMNOQ involved in cobalt import.</text>
</comment>
<dbReference type="GO" id="GO:0015087">
    <property type="term" value="F:cobalt ion transmembrane transporter activity"/>
    <property type="evidence" value="ECO:0007669"/>
    <property type="project" value="UniProtKB-UniRule"/>
</dbReference>
<comment type="similarity">
    <text evidence="10">Belongs to the CbiN family.</text>
</comment>
<dbReference type="InterPro" id="IPR003705">
    <property type="entry name" value="CbiN"/>
</dbReference>
<accession>A0A3B7MCT8</accession>
<dbReference type="GO" id="GO:0005886">
    <property type="term" value="C:plasma membrane"/>
    <property type="evidence" value="ECO:0007669"/>
    <property type="project" value="UniProtKB-SubCell"/>
</dbReference>
<keyword evidence="4 10" id="KW-0169">Cobalamin biosynthesis</keyword>
<evidence type="ECO:0000256" key="3">
    <source>
        <dbReference type="ARBA" id="ARBA00022475"/>
    </source>
</evidence>
<dbReference type="AlphaFoldDB" id="A0A3B7MCT8"/>
<evidence type="ECO:0000256" key="4">
    <source>
        <dbReference type="ARBA" id="ARBA00022573"/>
    </source>
</evidence>
<evidence type="ECO:0000256" key="7">
    <source>
        <dbReference type="ARBA" id="ARBA00023065"/>
    </source>
</evidence>
<dbReference type="PANTHER" id="PTHR38662">
    <property type="entry name" value="COBALT TRANSPORT PROTEIN CBIN"/>
    <property type="match status" value="1"/>
</dbReference>
<protein>
    <recommendedName>
        <fullName evidence="10">Cobalt transport protein CbiN</fullName>
    </recommendedName>
    <alternativeName>
        <fullName evidence="10">Energy-coupling factor transporter probable substrate-capture protein CbiN</fullName>
        <shortName evidence="10">ECF transporter S component CbiN</shortName>
    </alternativeName>
</protein>
<evidence type="ECO:0000256" key="5">
    <source>
        <dbReference type="ARBA" id="ARBA00022692"/>
    </source>
</evidence>
<evidence type="ECO:0000256" key="1">
    <source>
        <dbReference type="ARBA" id="ARBA00022426"/>
    </source>
</evidence>
<keyword evidence="1 10" id="KW-0171">Cobalt transport</keyword>
<reference evidence="12" key="1">
    <citation type="submission" date="2018-09" db="EMBL/GenBank/DDBJ databases">
        <title>Complete genome sequence of thermophilic cyanobacteria strain Thermosynechococcus elongatus PKUAC-SCTE542.</title>
        <authorList>
            <person name="Liang Y."/>
            <person name="Tang J."/>
            <person name="Daroch M."/>
        </authorList>
    </citation>
    <scope>NUCLEOTIDE SEQUENCE [LARGE SCALE GENOMIC DNA]</scope>
    <source>
        <strain evidence="12">E542</strain>
    </source>
</reference>
<evidence type="ECO:0000256" key="2">
    <source>
        <dbReference type="ARBA" id="ARBA00022448"/>
    </source>
</evidence>
<keyword evidence="5 10" id="KW-0812">Transmembrane</keyword>
<evidence type="ECO:0000313" key="11">
    <source>
        <dbReference type="EMBL" id="AXY67415.1"/>
    </source>
</evidence>
<evidence type="ECO:0000313" key="12">
    <source>
        <dbReference type="Proteomes" id="UP000261812"/>
    </source>
</evidence>
<evidence type="ECO:0000256" key="10">
    <source>
        <dbReference type="HAMAP-Rule" id="MF_00330"/>
    </source>
</evidence>
<organism evidence="11 12">
    <name type="scientific">Thermosynechococcus sichuanensis E542</name>
    <dbReference type="NCBI Taxonomy" id="2016101"/>
    <lineage>
        <taxon>Bacteria</taxon>
        <taxon>Bacillati</taxon>
        <taxon>Cyanobacteriota</taxon>
        <taxon>Cyanophyceae</taxon>
        <taxon>Acaryochloridales</taxon>
        <taxon>Thermosynechococcaceae</taxon>
        <taxon>Thermosynechococcus</taxon>
        <taxon>Thermosynechococcus sichuanensis</taxon>
    </lineage>
</organism>
<gene>
    <name evidence="10" type="primary">cbiN</name>
    <name evidence="11" type="ORF">D3A95_02405</name>
</gene>
<keyword evidence="2 10" id="KW-0813">Transport</keyword>
<comment type="caution">
    <text evidence="10">Lacks conserved residue(s) required for the propagation of feature annotation.</text>
</comment>
<comment type="pathway">
    <text evidence="10">Cofactor biosynthesis; adenosylcobalamin biosynthesis.</text>
</comment>
<comment type="subcellular location">
    <subcellularLocation>
        <location evidence="10">Cell membrane</location>
        <topology evidence="10">Multi-pass membrane protein</topology>
    </subcellularLocation>
</comment>
<evidence type="ECO:0000256" key="8">
    <source>
        <dbReference type="ARBA" id="ARBA00023136"/>
    </source>
</evidence>
<dbReference type="Pfam" id="PF02553">
    <property type="entry name" value="CbiN"/>
    <property type="match status" value="1"/>
</dbReference>
<dbReference type="HAMAP" id="MF_00330">
    <property type="entry name" value="CbiN"/>
    <property type="match status" value="1"/>
</dbReference>
<dbReference type="KEGG" id="tsq:D3A95_02405"/>
<dbReference type="Proteomes" id="UP000261812">
    <property type="component" value="Chromosome"/>
</dbReference>
<keyword evidence="9 10" id="KW-0170">Cobalt</keyword>
<keyword evidence="12" id="KW-1185">Reference proteome</keyword>
<feature type="transmembrane region" description="Helical" evidence="10">
    <location>
        <begin position="61"/>
        <end position="81"/>
    </location>
</feature>